<dbReference type="GO" id="GO:0005737">
    <property type="term" value="C:cytoplasm"/>
    <property type="evidence" value="ECO:0007669"/>
    <property type="project" value="TreeGrafter"/>
</dbReference>
<keyword evidence="3" id="KW-1185">Reference proteome</keyword>
<organism evidence="2 3">
    <name type="scientific">Desmophyllum pertusum</name>
    <dbReference type="NCBI Taxonomy" id="174260"/>
    <lineage>
        <taxon>Eukaryota</taxon>
        <taxon>Metazoa</taxon>
        <taxon>Cnidaria</taxon>
        <taxon>Anthozoa</taxon>
        <taxon>Hexacorallia</taxon>
        <taxon>Scleractinia</taxon>
        <taxon>Caryophylliina</taxon>
        <taxon>Caryophylliidae</taxon>
        <taxon>Desmophyllum</taxon>
    </lineage>
</organism>
<reference evidence="2" key="1">
    <citation type="submission" date="2023-01" db="EMBL/GenBank/DDBJ databases">
        <title>Genome assembly of the deep-sea coral Lophelia pertusa.</title>
        <authorList>
            <person name="Herrera S."/>
            <person name="Cordes E."/>
        </authorList>
    </citation>
    <scope>NUCLEOTIDE SEQUENCE</scope>
    <source>
        <strain evidence="2">USNM1676648</strain>
        <tissue evidence="2">Polyp</tissue>
    </source>
</reference>
<feature type="domain" description="Gelsolin-like" evidence="1">
    <location>
        <begin position="166"/>
        <end position="236"/>
    </location>
</feature>
<gene>
    <name evidence="2" type="ORF">OS493_030574</name>
</gene>
<name>A0A9W9YA62_9CNID</name>
<comment type="caution">
    <text evidence="2">The sequence shown here is derived from an EMBL/GenBank/DDBJ whole genome shotgun (WGS) entry which is preliminary data.</text>
</comment>
<dbReference type="InterPro" id="IPR029006">
    <property type="entry name" value="ADF-H/Gelsolin-like_dom_sf"/>
</dbReference>
<dbReference type="InterPro" id="IPR007123">
    <property type="entry name" value="Gelsolin-like_dom"/>
</dbReference>
<evidence type="ECO:0000259" key="1">
    <source>
        <dbReference type="Pfam" id="PF00626"/>
    </source>
</evidence>
<dbReference type="GO" id="GO:0051015">
    <property type="term" value="F:actin filament binding"/>
    <property type="evidence" value="ECO:0007669"/>
    <property type="project" value="InterPro"/>
</dbReference>
<dbReference type="SMART" id="SM00262">
    <property type="entry name" value="GEL"/>
    <property type="match status" value="2"/>
</dbReference>
<evidence type="ECO:0000313" key="3">
    <source>
        <dbReference type="Proteomes" id="UP001163046"/>
    </source>
</evidence>
<feature type="domain" description="Gelsolin-like" evidence="1">
    <location>
        <begin position="34"/>
        <end position="117"/>
    </location>
</feature>
<protein>
    <recommendedName>
        <fullName evidence="1">Gelsolin-like domain-containing protein</fullName>
    </recommendedName>
</protein>
<dbReference type="SUPFAM" id="SSF55753">
    <property type="entry name" value="Actin depolymerizing proteins"/>
    <property type="match status" value="2"/>
</dbReference>
<proteinExistence type="predicted"/>
<dbReference type="PANTHER" id="PTHR11977">
    <property type="entry name" value="VILLIN"/>
    <property type="match status" value="1"/>
</dbReference>
<evidence type="ECO:0000313" key="2">
    <source>
        <dbReference type="EMBL" id="KAJ7323785.1"/>
    </source>
</evidence>
<dbReference type="AlphaFoldDB" id="A0A9W9YA62"/>
<dbReference type="GO" id="GO:0015629">
    <property type="term" value="C:actin cytoskeleton"/>
    <property type="evidence" value="ECO:0007669"/>
    <property type="project" value="TreeGrafter"/>
</dbReference>
<dbReference type="Pfam" id="PF00626">
    <property type="entry name" value="Gelsolin"/>
    <property type="match status" value="2"/>
</dbReference>
<accession>A0A9W9YA62</accession>
<dbReference type="InterPro" id="IPR007122">
    <property type="entry name" value="Villin/Gelsolin"/>
</dbReference>
<dbReference type="EMBL" id="MU827810">
    <property type="protein sequence ID" value="KAJ7323785.1"/>
    <property type="molecule type" value="Genomic_DNA"/>
</dbReference>
<dbReference type="OrthoDB" id="6375767at2759"/>
<sequence>MAEENGRYWQDEDEDIELYMCSSDCGIKIEEWSLAAKGKFFSDEVYIVLNCTTNDKTGTTGYDIHCWVGKQASFKSYKRGLYNAIALDDAVTKKEVEGKPLQALVHREVQDYESKRFTNYFDAFTVLKGKSDEMAKVNFQSTYKRRLLRLSGLTAGRKLCVRETACKRGSLDSNDVFILDAGTDPSAGTMRLKIVLWIGRLSKDEKKVEKALEYARKLQAERGTTGITVVVVEESERTKNHPMYDLFPFIAKKRKPSRQESVASTPGLTGIKTKMMYALDDKEALLKFPKAGEGAEVRCEKMDCEKVTIIDVRFGNMDSEDHLFIHIGDECRGDRKSGLIYGHYFLKQLKTDEQHLSIAITVVKEGQQSHQLNAAIK</sequence>
<dbReference type="GO" id="GO:0008154">
    <property type="term" value="P:actin polymerization or depolymerization"/>
    <property type="evidence" value="ECO:0007669"/>
    <property type="project" value="TreeGrafter"/>
</dbReference>
<dbReference type="Proteomes" id="UP001163046">
    <property type="component" value="Unassembled WGS sequence"/>
</dbReference>
<dbReference type="PANTHER" id="PTHR11977:SF137">
    <property type="entry name" value="VILLIN-LIKE PROTEIN QUAIL"/>
    <property type="match status" value="1"/>
</dbReference>
<dbReference type="Gene3D" id="3.40.20.10">
    <property type="entry name" value="Severin"/>
    <property type="match status" value="2"/>
</dbReference>